<dbReference type="InterPro" id="IPR005789">
    <property type="entry name" value="Thr_deHydtase_catblc"/>
</dbReference>
<dbReference type="CDD" id="cd04886">
    <property type="entry name" value="ACT_ThrD-II-like"/>
    <property type="match status" value="1"/>
</dbReference>
<dbReference type="InterPro" id="IPR001926">
    <property type="entry name" value="TrpB-like_PALP"/>
</dbReference>
<evidence type="ECO:0000256" key="13">
    <source>
        <dbReference type="ARBA" id="ARBA00025527"/>
    </source>
</evidence>
<dbReference type="PANTHER" id="PTHR48078">
    <property type="entry name" value="THREONINE DEHYDRATASE, MITOCHONDRIAL-RELATED"/>
    <property type="match status" value="1"/>
</dbReference>
<evidence type="ECO:0000313" key="17">
    <source>
        <dbReference type="Proteomes" id="UP000277811"/>
    </source>
</evidence>
<dbReference type="InterPro" id="IPR044561">
    <property type="entry name" value="ACT_ThrD-II-like"/>
</dbReference>
<dbReference type="EC" id="4.3.1.19" evidence="7"/>
<comment type="catalytic activity">
    <reaction evidence="1">
        <text>L-threonine = 2-oxobutanoate + NH4(+)</text>
        <dbReference type="Rhea" id="RHEA:22108"/>
        <dbReference type="ChEBI" id="CHEBI:16763"/>
        <dbReference type="ChEBI" id="CHEBI:28938"/>
        <dbReference type="ChEBI" id="CHEBI:57926"/>
        <dbReference type="EC" id="4.3.1.19"/>
    </reaction>
</comment>
<comment type="cofactor">
    <cofactor evidence="2">
        <name>pyridoxal 5'-phosphate</name>
        <dbReference type="ChEBI" id="CHEBI:597326"/>
    </cofactor>
</comment>
<evidence type="ECO:0000256" key="8">
    <source>
        <dbReference type="ARBA" id="ARBA00022248"/>
    </source>
</evidence>
<dbReference type="PANTHER" id="PTHR48078:SF6">
    <property type="entry name" value="L-THREONINE DEHYDRATASE CATABOLIC TDCB"/>
    <property type="match status" value="1"/>
</dbReference>
<organism evidence="16 17">
    <name type="scientific">Lucifera butyrica</name>
    <dbReference type="NCBI Taxonomy" id="1351585"/>
    <lineage>
        <taxon>Bacteria</taxon>
        <taxon>Bacillati</taxon>
        <taxon>Bacillota</taxon>
        <taxon>Negativicutes</taxon>
        <taxon>Veillonellales</taxon>
        <taxon>Veillonellaceae</taxon>
        <taxon>Lucifera</taxon>
    </lineage>
</organism>
<dbReference type="Gene3D" id="3.40.50.1100">
    <property type="match status" value="2"/>
</dbReference>
<accession>A0A498RDS6</accession>
<dbReference type="SUPFAM" id="SSF53686">
    <property type="entry name" value="Tryptophan synthase beta subunit-like PLP-dependent enzymes"/>
    <property type="match status" value="1"/>
</dbReference>
<dbReference type="Proteomes" id="UP000277811">
    <property type="component" value="Unassembled WGS sequence"/>
</dbReference>
<evidence type="ECO:0000256" key="11">
    <source>
        <dbReference type="ARBA" id="ARBA00022898"/>
    </source>
</evidence>
<dbReference type="UniPathway" id="UPA00047">
    <property type="reaction ID" value="UER00054"/>
</dbReference>
<feature type="domain" description="Tryptophan synthase beta chain-like PALP" evidence="15">
    <location>
        <begin position="19"/>
        <end position="304"/>
    </location>
</feature>
<dbReference type="SUPFAM" id="SSF55021">
    <property type="entry name" value="ACT-like"/>
    <property type="match status" value="1"/>
</dbReference>
<name>A0A498RDS6_9FIRM</name>
<evidence type="ECO:0000259" key="15">
    <source>
        <dbReference type="Pfam" id="PF00291"/>
    </source>
</evidence>
<comment type="pathway">
    <text evidence="3">Amino-acid biosynthesis; L-isoleucine biosynthesis; 2-oxobutanoate from L-threonine: step 1/1.</text>
</comment>
<proteinExistence type="inferred from homology"/>
<evidence type="ECO:0000256" key="14">
    <source>
        <dbReference type="ARBA" id="ARBA00031427"/>
    </source>
</evidence>
<keyword evidence="10" id="KW-0100">Branched-chain amino acid biosynthesis</keyword>
<dbReference type="FunFam" id="3.40.50.1100:FF:000007">
    <property type="entry name" value="L-threonine dehydratase catabolic TdcB"/>
    <property type="match status" value="1"/>
</dbReference>
<keyword evidence="9" id="KW-0021">Allosteric enzyme</keyword>
<evidence type="ECO:0000256" key="5">
    <source>
        <dbReference type="ARBA" id="ARBA00010869"/>
    </source>
</evidence>
<evidence type="ECO:0000313" key="16">
    <source>
        <dbReference type="EMBL" id="VBB07348.1"/>
    </source>
</evidence>
<dbReference type="InterPro" id="IPR050147">
    <property type="entry name" value="Ser/Thr_Dehydratase"/>
</dbReference>
<keyword evidence="17" id="KW-1185">Reference proteome</keyword>
<dbReference type="AlphaFoldDB" id="A0A498RDS6"/>
<evidence type="ECO:0000256" key="12">
    <source>
        <dbReference type="ARBA" id="ARBA00023239"/>
    </source>
</evidence>
<comment type="subunit">
    <text evidence="6">In the native structure, TdcB is in a dimeric form, whereas in the TdcB-AMP complex, it exists in a tetrameric form (dimer of dimers).</text>
</comment>
<keyword evidence="10" id="KW-0412">Isoleucine biosynthesis</keyword>
<dbReference type="RefSeq" id="WP_122628292.1">
    <property type="nucleotide sequence ID" value="NZ_UPPP01000073.1"/>
</dbReference>
<evidence type="ECO:0000256" key="1">
    <source>
        <dbReference type="ARBA" id="ARBA00001274"/>
    </source>
</evidence>
<dbReference type="NCBIfam" id="TIGR01127">
    <property type="entry name" value="ilvA_1Cterm"/>
    <property type="match status" value="1"/>
</dbReference>
<evidence type="ECO:0000256" key="6">
    <source>
        <dbReference type="ARBA" id="ARBA00011447"/>
    </source>
</evidence>
<keyword evidence="11" id="KW-0663">Pyridoxal phosphate</keyword>
<evidence type="ECO:0000256" key="4">
    <source>
        <dbReference type="ARBA" id="ARBA00004958"/>
    </source>
</evidence>
<dbReference type="UniPathway" id="UPA00052">
    <property type="reaction ID" value="UER00507"/>
</dbReference>
<dbReference type="GO" id="GO:0004794">
    <property type="term" value="F:threonine deaminase activity"/>
    <property type="evidence" value="ECO:0007669"/>
    <property type="project" value="UniProtKB-EC"/>
</dbReference>
<dbReference type="GO" id="GO:0006565">
    <property type="term" value="P:L-serine catabolic process"/>
    <property type="evidence" value="ECO:0007669"/>
    <property type="project" value="TreeGrafter"/>
</dbReference>
<keyword evidence="10" id="KW-0028">Amino-acid biosynthesis</keyword>
<evidence type="ECO:0000256" key="2">
    <source>
        <dbReference type="ARBA" id="ARBA00001933"/>
    </source>
</evidence>
<comment type="pathway">
    <text evidence="4">Amino-acid degradation; L-threonine degradation via propanoate pathway; propanoate from L-threonine: step 1/4.</text>
</comment>
<dbReference type="InterPro" id="IPR000634">
    <property type="entry name" value="Ser/Thr_deHydtase_PyrdxlP-BS"/>
</dbReference>
<dbReference type="GO" id="GO:0003941">
    <property type="term" value="F:L-serine ammonia-lyase activity"/>
    <property type="evidence" value="ECO:0007669"/>
    <property type="project" value="TreeGrafter"/>
</dbReference>
<dbReference type="InterPro" id="IPR045865">
    <property type="entry name" value="ACT-like_dom_sf"/>
</dbReference>
<comment type="similarity">
    <text evidence="5">Belongs to the serine/threonine dehydratase family.</text>
</comment>
<dbReference type="GO" id="GO:0030170">
    <property type="term" value="F:pyridoxal phosphate binding"/>
    <property type="evidence" value="ECO:0007669"/>
    <property type="project" value="InterPro"/>
</dbReference>
<dbReference type="Pfam" id="PF00291">
    <property type="entry name" value="PALP"/>
    <property type="match status" value="1"/>
</dbReference>
<evidence type="ECO:0000256" key="10">
    <source>
        <dbReference type="ARBA" id="ARBA00022624"/>
    </source>
</evidence>
<dbReference type="GO" id="GO:0009097">
    <property type="term" value="P:isoleucine biosynthetic process"/>
    <property type="evidence" value="ECO:0007669"/>
    <property type="project" value="UniProtKB-UniPathway"/>
</dbReference>
<evidence type="ECO:0000256" key="7">
    <source>
        <dbReference type="ARBA" id="ARBA00012096"/>
    </source>
</evidence>
<dbReference type="PROSITE" id="PS00165">
    <property type="entry name" value="DEHYDRATASE_SER_THR"/>
    <property type="match status" value="1"/>
</dbReference>
<dbReference type="EMBL" id="UPPP01000073">
    <property type="protein sequence ID" value="VBB07348.1"/>
    <property type="molecule type" value="Genomic_DNA"/>
</dbReference>
<dbReference type="OrthoDB" id="9811476at2"/>
<reference evidence="16 17" key="1">
    <citation type="submission" date="2018-06" db="EMBL/GenBank/DDBJ databases">
        <authorList>
            <person name="Strepis N."/>
        </authorList>
    </citation>
    <scope>NUCLEOTIDE SEQUENCE [LARGE SCALE GENOMIC DNA]</scope>
    <source>
        <strain evidence="16">LUCI</strain>
    </source>
</reference>
<dbReference type="GO" id="GO:0070689">
    <property type="term" value="P:L-threonine catabolic process to propionate"/>
    <property type="evidence" value="ECO:0007669"/>
    <property type="project" value="UniProtKB-UniPathway"/>
</dbReference>
<dbReference type="CDD" id="cd01562">
    <property type="entry name" value="Thr-dehyd"/>
    <property type="match status" value="1"/>
</dbReference>
<evidence type="ECO:0000256" key="3">
    <source>
        <dbReference type="ARBA" id="ARBA00004810"/>
    </source>
</evidence>
<evidence type="ECO:0000256" key="9">
    <source>
        <dbReference type="ARBA" id="ARBA00022533"/>
    </source>
</evidence>
<protein>
    <recommendedName>
        <fullName evidence="8">L-threonine dehydratase catabolic TdcB</fullName>
        <ecNumber evidence="7">4.3.1.19</ecNumber>
    </recommendedName>
    <alternativeName>
        <fullName evidence="14">Threonine deaminase</fullName>
    </alternativeName>
</protein>
<gene>
    <name evidence="16" type="ORF">LUCI_2592</name>
</gene>
<sequence length="402" mass="43040">MDLSLGDIKKAQETLKGVVVRTELAYTNTLSEMTGNRVYLKMENQQRTGSFKLRGAYNKIANLKSEERKNGIIASSAGNHAQGTALAGTLFGIQSTIVMPKSAPLSKVKATKGYGAKVVLHGEVYDDAYQEACRLQQEQQLTFIHPFNDPMVAAGQGTIALEILEDLPDVEAVVVPVGGGGLIAGIAAAVKNVKPSVKVIGVQTKNMPSMVEAAAQKKVSTCNGIPTVADGIAVRTPGDFTFAMVERYVDDLVVVDEEEIASAILLLMERVKTIAEGAGAVSVAAVLNRLPYYKDRKIAALLSGGNIDVNMMSRIINQGLAKSGRKVVFDMVIPDKPGFLCQLLKLTAETGANVLDISHNREARGVALGYAKVQLELETADQEQINAIQVVMEEHGYSVNII</sequence>
<keyword evidence="12" id="KW-0456">Lyase</keyword>
<comment type="function">
    <text evidence="13">Catalyzes the anaerobic formation of alpha-ketobutyrate and ammonia from threonine in a two-step reaction. The first step involved a dehydration of threonine and a production of enamine intermediates (aminocrotonate), which tautomerizes to its imine form (iminobutyrate). Both intermediates are unstable and short-lived. The second step is the nonenzymatic hydrolysis of the enamine/imine intermediates to form 2-ketobutyrate and free ammonia. In the low water environment of the cell, the second step is accelerated by RidA.</text>
</comment>
<dbReference type="InterPro" id="IPR036052">
    <property type="entry name" value="TrpB-like_PALP_sf"/>
</dbReference>